<evidence type="ECO:0000259" key="2">
    <source>
        <dbReference type="Pfam" id="PF25063"/>
    </source>
</evidence>
<dbReference type="Pfam" id="PF25063">
    <property type="entry name" value="ARM_TT21_C"/>
    <property type="match status" value="1"/>
</dbReference>
<dbReference type="GO" id="GO:0030991">
    <property type="term" value="C:intraciliary transport particle A"/>
    <property type="evidence" value="ECO:0007669"/>
    <property type="project" value="TreeGrafter"/>
</dbReference>
<dbReference type="AlphaFoldDB" id="A0A1J4J4T3"/>
<dbReference type="InterPro" id="IPR056835">
    <property type="entry name" value="ARM_TT21_5th"/>
</dbReference>
<evidence type="ECO:0000313" key="5">
    <source>
        <dbReference type="Proteomes" id="UP000179807"/>
    </source>
</evidence>
<dbReference type="OrthoDB" id="10259630at2759"/>
<name>A0A1J4J4T3_9EUKA</name>
<proteinExistence type="predicted"/>
<dbReference type="GO" id="GO:0061512">
    <property type="term" value="P:protein localization to cilium"/>
    <property type="evidence" value="ECO:0007669"/>
    <property type="project" value="TreeGrafter"/>
</dbReference>
<feature type="domain" description="Tetratricopeptide repeat protein 21A/21B fifth ARM repeats" evidence="3">
    <location>
        <begin position="926"/>
        <end position="1016"/>
    </location>
</feature>
<dbReference type="Pfam" id="PF25062">
    <property type="entry name" value="ARM_TT21_N"/>
    <property type="match status" value="1"/>
</dbReference>
<feature type="domain" description="Tetratricopeptide repeat protein 21A/21B C-terminal ARM" evidence="2">
    <location>
        <begin position="1052"/>
        <end position="1245"/>
    </location>
</feature>
<dbReference type="Pfam" id="PF25064">
    <property type="entry name" value="ARM_TT21_5th"/>
    <property type="match status" value="1"/>
</dbReference>
<evidence type="ECO:0000259" key="3">
    <source>
        <dbReference type="Pfam" id="PF25064"/>
    </source>
</evidence>
<comment type="caution">
    <text evidence="4">The sequence shown here is derived from an EMBL/GenBank/DDBJ whole genome shotgun (WGS) entry which is preliminary data.</text>
</comment>
<reference evidence="4" key="1">
    <citation type="submission" date="2016-10" db="EMBL/GenBank/DDBJ databases">
        <authorList>
            <person name="Benchimol M."/>
            <person name="Almeida L.G."/>
            <person name="Vasconcelos A.T."/>
            <person name="Perreira-Neves A."/>
            <person name="Rosa I.A."/>
            <person name="Tasca T."/>
            <person name="Bogo M.R."/>
            <person name="de Souza W."/>
        </authorList>
    </citation>
    <scope>NUCLEOTIDE SEQUENCE [LARGE SCALE GENOMIC DNA]</scope>
    <source>
        <strain evidence="4">K</strain>
    </source>
</reference>
<dbReference type="RefSeq" id="XP_068346288.1">
    <property type="nucleotide sequence ID" value="XM_068496337.1"/>
</dbReference>
<dbReference type="Gene3D" id="1.25.40.10">
    <property type="entry name" value="Tetratricopeptide repeat domain"/>
    <property type="match status" value="3"/>
</dbReference>
<dbReference type="SUPFAM" id="SSF48452">
    <property type="entry name" value="TPR-like"/>
    <property type="match status" value="3"/>
</dbReference>
<organism evidence="4 5">
    <name type="scientific">Tritrichomonas foetus</name>
    <dbReference type="NCBI Taxonomy" id="1144522"/>
    <lineage>
        <taxon>Eukaryota</taxon>
        <taxon>Metamonada</taxon>
        <taxon>Parabasalia</taxon>
        <taxon>Tritrichomonadida</taxon>
        <taxon>Tritrichomonadidae</taxon>
        <taxon>Tritrichomonas</taxon>
    </lineage>
</organism>
<dbReference type="InterPro" id="IPR056833">
    <property type="entry name" value="ARM_TT21_N"/>
</dbReference>
<dbReference type="EMBL" id="MLAK01001426">
    <property type="protein sequence ID" value="OHS93151.1"/>
    <property type="molecule type" value="Genomic_DNA"/>
</dbReference>
<dbReference type="Proteomes" id="UP000179807">
    <property type="component" value="Unassembled WGS sequence"/>
</dbReference>
<accession>A0A1J4J4T3</accession>
<sequence length="1254" mass="144615">MECFHERILYYWRHGLYGHVQLLSKIALKTFNNDLFFHVWNSLSLGILGKTEIALNEIARVKCRVYLSLLLFVSQLCIHKHSKSPDIEKIQKLQKKIDKQVKSSNQFCISQSIQVAWMFNNKELTDFLVSYVTETTSIVGWVKLTRDDYNGAEAIFDQVLAVKSNAFDLLALYGRFIIYSATLRSTESMDTYGKILSRYIFPEIDIEKARNSARYGKWDQALTISEVVKNSLPTTFEVDIFACINYLVKCANIRKASEALDSICSIAKEYEEDNWKLNVKLAQSFGTLGCKNLSIIDRTMRLAQIAYNVNPTDQLCSSTLAYHQIITRNFNVAESTLKTIHCHESSIAFLNHLRLLFEMNLDYELEDALDLYEKIQKDFTLYTYHSILARKRDQDTSNFIPLIINSLLNDDNFKKQVYNTMPLEVQYEGFLEIFISLKIDQIFDSLEEIVVMNRSVRAPPTGKIGEDIESIITRISNSIPGYIPLLFVQAALYLKQGRYYESEFLFQTILMSNWQYRGAQCLIFLAMIDSINGKISSAKEKIDEAIILDASLRNDYNYHLVRTAIYKDHQHLLAMVPFFHKQTQPFPSVIEFIDLALSLNAFSIANQIFQIVAPRATHPAEKGALIIRQAKINAGFGNLDRAFHLLEKLKSHSRFVDLATLAESEIRLQYNIGSYLDCIKQLQITEPSLKHCEMCGDAYAKTLNFDEASVWYKNAIDPSQPQADTFQKYISALVSAHRFDDAVNDFTQAFMKLKTNTFTLIFLLKELIKIKRYKAAKQCIETCEKVLNKSNLIIEAEFNYLCAMVSWKLDEFSEAEKFFDNSLQSYKNILKDVSYNTFIHEIQINTASLMIKYGKFSISQLRREKANELFYHAIELDESNSEPVLALVEFYKSRFDVSKCIKLCTDFLDRHPNDERVALELTSLETSDYKKSIECLIRVLKAYPHFHRILVRLVEICARAGKLAIVTKYIPKFDTMPGSTFARGLLLMYWGITNEALICFKKIQNDLRWGPSAKRVIFQLLVNPQRTYIWCHNGALAEEVNLQIATKLIETMDLTENEKLIYLAEIDTSRNTEISVMNAMQKYSLANNDSKSPKIAALTGLARCQIRLGHPHEANVLIDKILNGKPYHETFSYFEEAYLMRAQIVLNEKNFRAAQHFNFQALNLNMSCRKGWELSAESHKQNHMYSEAANAYLRCWNLTGRKDLEVGYQYAFCSMMANRPEEALEMCRIINSMNPMFKDLKEKIVIPAFKKLKP</sequence>
<evidence type="ECO:0000313" key="4">
    <source>
        <dbReference type="EMBL" id="OHS93151.1"/>
    </source>
</evidence>
<keyword evidence="5" id="KW-1185">Reference proteome</keyword>
<dbReference type="VEuPathDB" id="TrichDB:TRFO_11957"/>
<dbReference type="InterPro" id="IPR040364">
    <property type="entry name" value="TTC21A/TTC21B"/>
</dbReference>
<gene>
    <name evidence="4" type="ORF">TRFO_11957</name>
</gene>
<dbReference type="InterPro" id="IPR056834">
    <property type="entry name" value="ARM_TT21_C"/>
</dbReference>
<dbReference type="PANTHER" id="PTHR14699:SF0">
    <property type="entry name" value="TETRATRICOPEPTIDE REPEAT PROTEIN 21 HOMOLOG"/>
    <property type="match status" value="1"/>
</dbReference>
<feature type="domain" description="Tetratricopeptide repeat protein 21A/21B N-terminal ARM repeat" evidence="1">
    <location>
        <begin position="8"/>
        <end position="222"/>
    </location>
</feature>
<dbReference type="InterPro" id="IPR011990">
    <property type="entry name" value="TPR-like_helical_dom_sf"/>
</dbReference>
<dbReference type="GeneID" id="94831041"/>
<dbReference type="GO" id="GO:0005929">
    <property type="term" value="C:cilium"/>
    <property type="evidence" value="ECO:0007669"/>
    <property type="project" value="GOC"/>
</dbReference>
<dbReference type="PANTHER" id="PTHR14699">
    <property type="entry name" value="STI2 PROTEIN-RELATED"/>
    <property type="match status" value="1"/>
</dbReference>
<evidence type="ECO:0000259" key="1">
    <source>
        <dbReference type="Pfam" id="PF25062"/>
    </source>
</evidence>
<protein>
    <submittedName>
        <fullName evidence="4">TPR Domain containing protein</fullName>
    </submittedName>
</protein>
<dbReference type="GO" id="GO:0035721">
    <property type="term" value="P:intraciliary retrograde transport"/>
    <property type="evidence" value="ECO:0007669"/>
    <property type="project" value="TreeGrafter"/>
</dbReference>